<organism evidence="2 3">
    <name type="scientific">Chitinivorax tropicus</name>
    <dbReference type="NCBI Taxonomy" id="714531"/>
    <lineage>
        <taxon>Bacteria</taxon>
        <taxon>Pseudomonadati</taxon>
        <taxon>Pseudomonadota</taxon>
        <taxon>Betaproteobacteria</taxon>
        <taxon>Chitinivorax</taxon>
    </lineage>
</organism>
<keyword evidence="3" id="KW-1185">Reference proteome</keyword>
<proteinExistence type="predicted"/>
<dbReference type="Proteomes" id="UP000575898">
    <property type="component" value="Unassembled WGS sequence"/>
</dbReference>
<dbReference type="InterPro" id="IPR049195">
    <property type="entry name" value="Tre1-like_N"/>
</dbReference>
<reference evidence="2 3" key="1">
    <citation type="submission" date="2020-08" db="EMBL/GenBank/DDBJ databases">
        <title>Genomic Encyclopedia of Type Strains, Phase IV (KMG-IV): sequencing the most valuable type-strain genomes for metagenomic binning, comparative biology and taxonomic classification.</title>
        <authorList>
            <person name="Goeker M."/>
        </authorList>
    </citation>
    <scope>NUCLEOTIDE SEQUENCE [LARGE SCALE GENOMIC DNA]</scope>
    <source>
        <strain evidence="2 3">DSM 27165</strain>
    </source>
</reference>
<name>A0A840MH65_9PROT</name>
<sequence length="252" mass="28326">MPRQLNLMEPLAWLDEWQERYLQIDMGKRMRIREQIAQFVPGLHDEWQSQLERNLSTKRLIRSARTVWQAMTDAERLAEQAVQKQWPDLDWQAAWSAWQALLRHLAVAVGGLTILSHGMGSVSGIQLWASGVASGDPFGTMVADLLGMAFQPTEADVTWHQARSHYTIGFAKSWCVGELPSEMVAWRDTQLDYASHAIADGHLLVVEQVLQSMQAALGQEQAQNLLTQLRQGGLGQPFADWVAGQRMALVTI</sequence>
<dbReference type="AlphaFoldDB" id="A0A840MH65"/>
<evidence type="ECO:0000259" key="1">
    <source>
        <dbReference type="Pfam" id="PF21724"/>
    </source>
</evidence>
<accession>A0A840MH65</accession>
<dbReference type="RefSeq" id="WP_184038023.1">
    <property type="nucleotide sequence ID" value="NZ_JACHHY010000009.1"/>
</dbReference>
<comment type="caution">
    <text evidence="2">The sequence shown here is derived from an EMBL/GenBank/DDBJ whole genome shotgun (WGS) entry which is preliminary data.</text>
</comment>
<dbReference type="EMBL" id="JACHHY010000009">
    <property type="protein sequence ID" value="MBB5018564.1"/>
    <property type="molecule type" value="Genomic_DNA"/>
</dbReference>
<protein>
    <recommendedName>
        <fullName evidence="1">NAD(+)--protein-arginine ADP-ribosyltransferase Tre1-like N-terminal domain-containing protein</fullName>
    </recommendedName>
</protein>
<evidence type="ECO:0000313" key="3">
    <source>
        <dbReference type="Proteomes" id="UP000575898"/>
    </source>
</evidence>
<gene>
    <name evidence="2" type="ORF">HNQ59_001853</name>
</gene>
<feature type="domain" description="NAD(+)--protein-arginine ADP-ribosyltransferase Tre1-like N-terminal" evidence="1">
    <location>
        <begin position="67"/>
        <end position="244"/>
    </location>
</feature>
<evidence type="ECO:0000313" key="2">
    <source>
        <dbReference type="EMBL" id="MBB5018564.1"/>
    </source>
</evidence>
<dbReference type="Pfam" id="PF21724">
    <property type="entry name" value="DUF6861"/>
    <property type="match status" value="1"/>
</dbReference>